<evidence type="ECO:0000313" key="2">
    <source>
        <dbReference type="EMBL" id="GET06653.1"/>
    </source>
</evidence>
<feature type="transmembrane region" description="Helical" evidence="1">
    <location>
        <begin position="30"/>
        <end position="50"/>
    </location>
</feature>
<comment type="caution">
    <text evidence="2">The sequence shown here is derived from an EMBL/GenBank/DDBJ whole genome shotgun (WGS) entry which is preliminary data.</text>
</comment>
<dbReference type="EMBL" id="BLAM01000159">
    <property type="protein sequence ID" value="GET06653.1"/>
    <property type="molecule type" value="Genomic_DNA"/>
</dbReference>
<keyword evidence="1" id="KW-1133">Transmembrane helix</keyword>
<keyword evidence="1" id="KW-0812">Transmembrane</keyword>
<evidence type="ECO:0000256" key="1">
    <source>
        <dbReference type="SAM" id="Phobius"/>
    </source>
</evidence>
<proteinExistence type="predicted"/>
<name>A0A6F9XMZ8_9LACO</name>
<keyword evidence="1" id="KW-0472">Membrane</keyword>
<protein>
    <submittedName>
        <fullName evidence="2">Uncharacterized protein</fullName>
    </submittedName>
</protein>
<feature type="transmembrane region" description="Helical" evidence="1">
    <location>
        <begin position="7"/>
        <end position="24"/>
    </location>
</feature>
<dbReference type="AlphaFoldDB" id="A0A6F9XMZ8"/>
<organism evidence="2">
    <name type="scientific">Ligilactobacillus agilis</name>
    <dbReference type="NCBI Taxonomy" id="1601"/>
    <lineage>
        <taxon>Bacteria</taxon>
        <taxon>Bacillati</taxon>
        <taxon>Bacillota</taxon>
        <taxon>Bacilli</taxon>
        <taxon>Lactobacillales</taxon>
        <taxon>Lactobacillaceae</taxon>
        <taxon>Ligilactobacillus</taxon>
    </lineage>
</organism>
<accession>A0A6F9XMZ8</accession>
<dbReference type="RefSeq" id="WP_225440986.1">
    <property type="nucleotide sequence ID" value="NZ_BLAM01000159.1"/>
</dbReference>
<dbReference type="Proteomes" id="UP000494265">
    <property type="component" value="Unassembled WGS sequence"/>
</dbReference>
<sequence>MAKTKQFWTLISFITFLLFTVSIYTKLYWLNIFVIALGLLVNKKGTNILFPNYVKKQEQARETLEKIRKIKEYRKR</sequence>
<reference evidence="2" key="1">
    <citation type="submission" date="2019-10" db="EMBL/GenBank/DDBJ databases">
        <title>Lactobacillus agilis SY212 Whole Genome Sequencing Project.</title>
        <authorList>
            <person name="Suzuki S."/>
            <person name="Endo A."/>
            <person name="Maeno S."/>
            <person name="Shiwa Y."/>
            <person name="Matsutani M."/>
            <person name="Kajikawa A."/>
        </authorList>
    </citation>
    <scope>NUCLEOTIDE SEQUENCE</scope>
    <source>
        <strain evidence="2">SY212</strain>
    </source>
</reference>
<gene>
    <name evidence="2" type="ORF">SY212_16830</name>
</gene>